<gene>
    <name evidence="1" type="ORF">G5A72_14345</name>
</gene>
<dbReference type="GO" id="GO:0005524">
    <property type="term" value="F:ATP binding"/>
    <property type="evidence" value="ECO:0007669"/>
    <property type="project" value="UniProtKB-KW"/>
</dbReference>
<sequence>MIVMDVKINNFYAFKDFHMNMSYPKKIVNSYIRDEHLKERPNFRYKKVNIIMGANATGKTSFGQMLMSVFNFIHKKETAYLINRICDVKKEANFSIDFVMNRFTLYSMQIIIHPVNDDDYTENNIEVKIDKIKINKNDSYESCKKRMESKNNLSEYTASYVEELDKLSRLSWLFVSPEKEEKFKFPKGDFKKIYITVLEKTLKALDPSIEKVEELNDIDDSYVIRMKSKNVIIQEGSIVNESILSSGTKAGLEIARIVASILTNRNQFYYCDEKFSYVHSDIEKAFLSIMIDKLGENEQLFFTTHNMDILDLTLPKHSFIFMKKDIYNEKMPIKCISADEILKRNTDSLKSAVENDLFCTAPSVDCVYDIIS</sequence>
<accession>A0ABX2I130</accession>
<evidence type="ECO:0000313" key="2">
    <source>
        <dbReference type="Proteomes" id="UP001644750"/>
    </source>
</evidence>
<evidence type="ECO:0000313" key="1">
    <source>
        <dbReference type="EMBL" id="NSJ80734.1"/>
    </source>
</evidence>
<dbReference type="InterPro" id="IPR027417">
    <property type="entry name" value="P-loop_NTPase"/>
</dbReference>
<dbReference type="Proteomes" id="UP001644750">
    <property type="component" value="Unassembled WGS sequence"/>
</dbReference>
<name>A0ABX2I130_ANAHA</name>
<dbReference type="Gene3D" id="3.40.50.300">
    <property type="entry name" value="P-loop containing nucleotide triphosphate hydrolases"/>
    <property type="match status" value="1"/>
</dbReference>
<proteinExistence type="predicted"/>
<comment type="caution">
    <text evidence="1">The sequence shown here is derived from an EMBL/GenBank/DDBJ whole genome shotgun (WGS) entry which is preliminary data.</text>
</comment>
<reference evidence="1 2" key="1">
    <citation type="journal article" date="2020" name="Cell Host Microbe">
        <title>Functional and Genomic Variation between Human-Derived Isolates of Lachnospiraceae Reveals Inter- and Intra-Species Diversity.</title>
        <authorList>
            <person name="Sorbara M.T."/>
            <person name="Littmann E.R."/>
            <person name="Fontana E."/>
            <person name="Moody T.U."/>
            <person name="Kohout C.E."/>
            <person name="Gjonbalaj M."/>
            <person name="Eaton V."/>
            <person name="Seok R."/>
            <person name="Leiner I.M."/>
            <person name="Pamer E.G."/>
        </authorList>
    </citation>
    <scope>NUCLEOTIDE SEQUENCE [LARGE SCALE GENOMIC DNA]</scope>
    <source>
        <strain evidence="1 2">MSK.14.57</strain>
    </source>
</reference>
<organism evidence="1 2">
    <name type="scientific">Anaerostipes hadrus</name>
    <dbReference type="NCBI Taxonomy" id="649756"/>
    <lineage>
        <taxon>Bacteria</taxon>
        <taxon>Bacillati</taxon>
        <taxon>Bacillota</taxon>
        <taxon>Clostridia</taxon>
        <taxon>Lachnospirales</taxon>
        <taxon>Lachnospiraceae</taxon>
        <taxon>Anaerostipes</taxon>
    </lineage>
</organism>
<keyword evidence="1" id="KW-0067">ATP-binding</keyword>
<protein>
    <submittedName>
        <fullName evidence="1">ATP-binding protein</fullName>
    </submittedName>
</protein>
<dbReference type="EMBL" id="JAAITB010000038">
    <property type="protein sequence ID" value="NSJ80734.1"/>
    <property type="molecule type" value="Genomic_DNA"/>
</dbReference>
<dbReference type="PANTHER" id="PTHR40396:SF1">
    <property type="entry name" value="ATPASE AAA-TYPE CORE DOMAIN-CONTAINING PROTEIN"/>
    <property type="match status" value="1"/>
</dbReference>
<dbReference type="SUPFAM" id="SSF52540">
    <property type="entry name" value="P-loop containing nucleoside triphosphate hydrolases"/>
    <property type="match status" value="1"/>
</dbReference>
<keyword evidence="2" id="KW-1185">Reference proteome</keyword>
<dbReference type="PANTHER" id="PTHR40396">
    <property type="entry name" value="ATPASE-LIKE PROTEIN"/>
    <property type="match status" value="1"/>
</dbReference>
<keyword evidence="1" id="KW-0547">Nucleotide-binding</keyword>